<protein>
    <submittedName>
        <fullName evidence="1">Uncharacterized protein</fullName>
    </submittedName>
</protein>
<dbReference type="EMBL" id="MU155412">
    <property type="protein sequence ID" value="KAF9473842.1"/>
    <property type="molecule type" value="Genomic_DNA"/>
</dbReference>
<reference evidence="1" key="1">
    <citation type="submission" date="2020-11" db="EMBL/GenBank/DDBJ databases">
        <authorList>
            <consortium name="DOE Joint Genome Institute"/>
            <person name="Ahrendt S."/>
            <person name="Riley R."/>
            <person name="Andreopoulos W."/>
            <person name="Labutti K."/>
            <person name="Pangilinan J."/>
            <person name="Ruiz-Duenas F.J."/>
            <person name="Barrasa J.M."/>
            <person name="Sanchez-Garcia M."/>
            <person name="Camarero S."/>
            <person name="Miyauchi S."/>
            <person name="Serrano A."/>
            <person name="Linde D."/>
            <person name="Babiker R."/>
            <person name="Drula E."/>
            <person name="Ayuso-Fernandez I."/>
            <person name="Pacheco R."/>
            <person name="Padilla G."/>
            <person name="Ferreira P."/>
            <person name="Barriuso J."/>
            <person name="Kellner H."/>
            <person name="Castanera R."/>
            <person name="Alfaro M."/>
            <person name="Ramirez L."/>
            <person name="Pisabarro A.G."/>
            <person name="Kuo A."/>
            <person name="Tritt A."/>
            <person name="Lipzen A."/>
            <person name="He G."/>
            <person name="Yan M."/>
            <person name="Ng V."/>
            <person name="Cullen D."/>
            <person name="Martin F."/>
            <person name="Rosso M.-N."/>
            <person name="Henrissat B."/>
            <person name="Hibbett D."/>
            <person name="Martinez A.T."/>
            <person name="Grigoriev I.V."/>
        </authorList>
    </citation>
    <scope>NUCLEOTIDE SEQUENCE</scope>
    <source>
        <strain evidence="1">CIRM-BRFM 674</strain>
    </source>
</reference>
<evidence type="ECO:0000313" key="1">
    <source>
        <dbReference type="EMBL" id="KAF9473842.1"/>
    </source>
</evidence>
<accession>A0A9P6CPE1</accession>
<proteinExistence type="predicted"/>
<dbReference type="Proteomes" id="UP000807469">
    <property type="component" value="Unassembled WGS sequence"/>
</dbReference>
<gene>
    <name evidence="1" type="ORF">BDN70DRAFT_885466</name>
</gene>
<comment type="caution">
    <text evidence="1">The sequence shown here is derived from an EMBL/GenBank/DDBJ whole genome shotgun (WGS) entry which is preliminary data.</text>
</comment>
<evidence type="ECO:0000313" key="2">
    <source>
        <dbReference type="Proteomes" id="UP000807469"/>
    </source>
</evidence>
<sequence length="143" mass="16358">MFGGTIPRRIRTASTYVSAFRISRSLKISPQNDTEIYSSSPYLLVPQKEFSYKTQIKSFNCAFHIDLKVKQRAGIHASEFIPASKDNGDHSMSGAFIATNLRPKSRLWSVCFERTILRDEARGWIARLHCCSLEDTEKRRGVR</sequence>
<organism evidence="1 2">
    <name type="scientific">Pholiota conissans</name>
    <dbReference type="NCBI Taxonomy" id="109636"/>
    <lineage>
        <taxon>Eukaryota</taxon>
        <taxon>Fungi</taxon>
        <taxon>Dikarya</taxon>
        <taxon>Basidiomycota</taxon>
        <taxon>Agaricomycotina</taxon>
        <taxon>Agaricomycetes</taxon>
        <taxon>Agaricomycetidae</taxon>
        <taxon>Agaricales</taxon>
        <taxon>Agaricineae</taxon>
        <taxon>Strophariaceae</taxon>
        <taxon>Pholiota</taxon>
    </lineage>
</organism>
<dbReference type="AlphaFoldDB" id="A0A9P6CPE1"/>
<name>A0A9P6CPE1_9AGAR</name>
<keyword evidence="2" id="KW-1185">Reference proteome</keyword>